<dbReference type="Proteomes" id="UP000681722">
    <property type="component" value="Unassembled WGS sequence"/>
</dbReference>
<evidence type="ECO:0000256" key="1">
    <source>
        <dbReference type="ARBA" id="ARBA00022441"/>
    </source>
</evidence>
<dbReference type="InterPro" id="IPR037293">
    <property type="entry name" value="Gal_Oxidase_central_sf"/>
</dbReference>
<evidence type="ECO:0000313" key="5">
    <source>
        <dbReference type="Proteomes" id="UP000663829"/>
    </source>
</evidence>
<evidence type="ECO:0000313" key="3">
    <source>
        <dbReference type="EMBL" id="CAF1253098.1"/>
    </source>
</evidence>
<dbReference type="PANTHER" id="PTHR46344:SF27">
    <property type="entry name" value="KELCH REPEAT SUPERFAMILY PROTEIN"/>
    <property type="match status" value="1"/>
</dbReference>
<evidence type="ECO:0000313" key="4">
    <source>
        <dbReference type="EMBL" id="CAF4023730.1"/>
    </source>
</evidence>
<sequence>MSVSAVTARPIRKFPPNQWTKASNLIHGRYWHTATLLPSGKILIAGGYDYNAGAALSSCELFDLSTNSSSTTGSLSIGRYLHTATLLKSGEVLVCGGNYLNTGTGGNLLSSCERYNPSKKSWKTTGSLSIGRDSHTATLLQSGKVLICGGTEGNGGAGITLSSCELYDPSHPVLWSYAGMLSVARFGHTATLLTSGNVLICGGFFTVANGLSSCDLYNEPTNSWSKTGSLSRGRYDHTATLLQSGQVLVSGGAYDISICELYDPSAKTWSTTGSLSRGRSEHLANLLPSGKVLVTGGVYNGGASVLSSCELYNPSTKSWSTTGSMSAGRRYHTATLLNSGQVLVDGGYFNGVELASSELYTP</sequence>
<dbReference type="InterPro" id="IPR015915">
    <property type="entry name" value="Kelch-typ_b-propeller"/>
</dbReference>
<dbReference type="SUPFAM" id="SSF117281">
    <property type="entry name" value="Kelch motif"/>
    <property type="match status" value="1"/>
</dbReference>
<protein>
    <submittedName>
        <fullName evidence="3">Uncharacterized protein</fullName>
    </submittedName>
</protein>
<dbReference type="EMBL" id="CAJOBC010015390">
    <property type="protein sequence ID" value="CAF4023730.1"/>
    <property type="molecule type" value="Genomic_DNA"/>
</dbReference>
<dbReference type="InterPro" id="IPR006652">
    <property type="entry name" value="Kelch_1"/>
</dbReference>
<accession>A0A815A9T3</accession>
<dbReference type="EMBL" id="CAJNOQ010010483">
    <property type="protein sequence ID" value="CAF1253098.1"/>
    <property type="molecule type" value="Genomic_DNA"/>
</dbReference>
<dbReference type="AlphaFoldDB" id="A0A815A9T3"/>
<proteinExistence type="predicted"/>
<dbReference type="SMART" id="SM00612">
    <property type="entry name" value="Kelch"/>
    <property type="match status" value="6"/>
</dbReference>
<dbReference type="OrthoDB" id="45365at2759"/>
<keyword evidence="5" id="KW-1185">Reference proteome</keyword>
<comment type="caution">
    <text evidence="3">The sequence shown here is derived from an EMBL/GenBank/DDBJ whole genome shotgun (WGS) entry which is preliminary data.</text>
</comment>
<organism evidence="3 5">
    <name type="scientific">Didymodactylos carnosus</name>
    <dbReference type="NCBI Taxonomy" id="1234261"/>
    <lineage>
        <taxon>Eukaryota</taxon>
        <taxon>Metazoa</taxon>
        <taxon>Spiralia</taxon>
        <taxon>Gnathifera</taxon>
        <taxon>Rotifera</taxon>
        <taxon>Eurotatoria</taxon>
        <taxon>Bdelloidea</taxon>
        <taxon>Philodinida</taxon>
        <taxon>Philodinidae</taxon>
        <taxon>Didymodactylos</taxon>
    </lineage>
</organism>
<dbReference type="Proteomes" id="UP000663829">
    <property type="component" value="Unassembled WGS sequence"/>
</dbReference>
<dbReference type="InterPro" id="IPR011043">
    <property type="entry name" value="Gal_Oxase/kelch_b-propeller"/>
</dbReference>
<dbReference type="Gene3D" id="2.130.10.80">
    <property type="entry name" value="Galactose oxidase/kelch, beta-propeller"/>
    <property type="match status" value="4"/>
</dbReference>
<dbReference type="PANTHER" id="PTHR46344">
    <property type="entry name" value="OS02G0202900 PROTEIN"/>
    <property type="match status" value="1"/>
</dbReference>
<reference evidence="3" key="1">
    <citation type="submission" date="2021-02" db="EMBL/GenBank/DDBJ databases">
        <authorList>
            <person name="Nowell W R."/>
        </authorList>
    </citation>
    <scope>NUCLEOTIDE SEQUENCE</scope>
</reference>
<keyword evidence="2" id="KW-0677">Repeat</keyword>
<evidence type="ECO:0000256" key="2">
    <source>
        <dbReference type="ARBA" id="ARBA00022737"/>
    </source>
</evidence>
<dbReference type="Pfam" id="PF01344">
    <property type="entry name" value="Kelch_1"/>
    <property type="match status" value="1"/>
</dbReference>
<gene>
    <name evidence="3" type="ORF">GPM918_LOCUS26228</name>
    <name evidence="4" type="ORF">SRO942_LOCUS26338</name>
</gene>
<dbReference type="SUPFAM" id="SSF50965">
    <property type="entry name" value="Galactose oxidase, central domain"/>
    <property type="match status" value="1"/>
</dbReference>
<name>A0A815A9T3_9BILA</name>
<keyword evidence="1" id="KW-0880">Kelch repeat</keyword>